<dbReference type="Proteomes" id="UP000220102">
    <property type="component" value="Unassembled WGS sequence"/>
</dbReference>
<dbReference type="AlphaFoldDB" id="A0A2A8D0D7"/>
<protein>
    <recommendedName>
        <fullName evidence="6">Aminotransferase</fullName>
        <ecNumber evidence="6">2.6.1.-</ecNumber>
    </recommendedName>
</protein>
<keyword evidence="4 6" id="KW-0808">Transferase</keyword>
<gene>
    <name evidence="8" type="ORF">CRI94_04960</name>
</gene>
<reference evidence="8 9" key="1">
    <citation type="submission" date="2017-10" db="EMBL/GenBank/DDBJ databases">
        <title>Draft genome of Longibacter Salinarum.</title>
        <authorList>
            <person name="Goh K.M."/>
            <person name="Shamsir M.S."/>
            <person name="Lim S.W."/>
        </authorList>
    </citation>
    <scope>NUCLEOTIDE SEQUENCE [LARGE SCALE GENOMIC DNA]</scope>
    <source>
        <strain evidence="8 9">KCTC 52045</strain>
    </source>
</reference>
<dbReference type="GO" id="GO:0008483">
    <property type="term" value="F:transaminase activity"/>
    <property type="evidence" value="ECO:0007669"/>
    <property type="project" value="UniProtKB-KW"/>
</dbReference>
<comment type="cofactor">
    <cofactor evidence="1 6">
        <name>pyridoxal 5'-phosphate</name>
        <dbReference type="ChEBI" id="CHEBI:597326"/>
    </cofactor>
</comment>
<evidence type="ECO:0000256" key="5">
    <source>
        <dbReference type="ARBA" id="ARBA00022898"/>
    </source>
</evidence>
<dbReference type="RefSeq" id="WP_098074567.1">
    <property type="nucleotide sequence ID" value="NZ_PDEQ01000002.1"/>
</dbReference>
<evidence type="ECO:0000256" key="2">
    <source>
        <dbReference type="ARBA" id="ARBA00007441"/>
    </source>
</evidence>
<evidence type="ECO:0000256" key="4">
    <source>
        <dbReference type="ARBA" id="ARBA00022679"/>
    </source>
</evidence>
<evidence type="ECO:0000256" key="1">
    <source>
        <dbReference type="ARBA" id="ARBA00001933"/>
    </source>
</evidence>
<dbReference type="InterPro" id="IPR015421">
    <property type="entry name" value="PyrdxlP-dep_Trfase_major"/>
</dbReference>
<keyword evidence="9" id="KW-1185">Reference proteome</keyword>
<dbReference type="EMBL" id="PDEQ01000002">
    <property type="protein sequence ID" value="PEN14386.1"/>
    <property type="molecule type" value="Genomic_DNA"/>
</dbReference>
<organism evidence="8 9">
    <name type="scientific">Longibacter salinarum</name>
    <dbReference type="NCBI Taxonomy" id="1850348"/>
    <lineage>
        <taxon>Bacteria</taxon>
        <taxon>Pseudomonadati</taxon>
        <taxon>Rhodothermota</taxon>
        <taxon>Rhodothermia</taxon>
        <taxon>Rhodothermales</taxon>
        <taxon>Salisaetaceae</taxon>
        <taxon>Longibacter</taxon>
    </lineage>
</organism>
<sequence>MPTDSTTVRFNERVAAMQPSATLAMKSRATEMRRQGHPVVALSAGEPDFDTPSEISEAGIEAIRTGYTHYTENPGAMELREAISRKLARDNNLQYSPSQILCSNGAKQSIALATTVLCDEGDEVLIPAPYWVSYPEMARFAGAEPRVVSASVENEYRLTPEQLDEALTDRTRLFILCSPSNPTGSVYTRDELEALADVFRQYPDVYILADEIYEYVLFDDAEHVSFATLDGMYDRTITVNGFSKGFAMTGWRLGYLAAPEAVTKACAKVQGQFTSAPCSVSQKAGVAAMTMDMSPVYRMVEAFRQRRDYMVERLRQIDGIRCPLPKGAFYLYPDVSEFFGMKTPDGNRIEDSSDLCFYLLDEEHVALVPGTAFGEPKGLRISYASSMEDLKTAMDRIQRGLANLSA</sequence>
<dbReference type="InterPro" id="IPR050596">
    <property type="entry name" value="AspAT/PAT-like"/>
</dbReference>
<keyword evidence="3 6" id="KW-0032">Aminotransferase</keyword>
<dbReference type="PROSITE" id="PS00105">
    <property type="entry name" value="AA_TRANSFER_CLASS_1"/>
    <property type="match status" value="1"/>
</dbReference>
<dbReference type="InterPro" id="IPR015422">
    <property type="entry name" value="PyrdxlP-dep_Trfase_small"/>
</dbReference>
<dbReference type="InterPro" id="IPR004838">
    <property type="entry name" value="NHTrfase_class1_PyrdxlP-BS"/>
</dbReference>
<dbReference type="InterPro" id="IPR004839">
    <property type="entry name" value="Aminotransferase_I/II_large"/>
</dbReference>
<dbReference type="PANTHER" id="PTHR46383">
    <property type="entry name" value="ASPARTATE AMINOTRANSFERASE"/>
    <property type="match status" value="1"/>
</dbReference>
<dbReference type="Gene3D" id="3.90.1150.10">
    <property type="entry name" value="Aspartate Aminotransferase, domain 1"/>
    <property type="match status" value="1"/>
</dbReference>
<dbReference type="CDD" id="cd00609">
    <property type="entry name" value="AAT_like"/>
    <property type="match status" value="1"/>
</dbReference>
<dbReference type="GO" id="GO:0030170">
    <property type="term" value="F:pyridoxal phosphate binding"/>
    <property type="evidence" value="ECO:0007669"/>
    <property type="project" value="InterPro"/>
</dbReference>
<accession>A0A2A8D0D7</accession>
<dbReference type="Pfam" id="PF00155">
    <property type="entry name" value="Aminotran_1_2"/>
    <property type="match status" value="1"/>
</dbReference>
<evidence type="ECO:0000259" key="7">
    <source>
        <dbReference type="Pfam" id="PF00155"/>
    </source>
</evidence>
<comment type="caution">
    <text evidence="8">The sequence shown here is derived from an EMBL/GenBank/DDBJ whole genome shotgun (WGS) entry which is preliminary data.</text>
</comment>
<dbReference type="GO" id="GO:0006520">
    <property type="term" value="P:amino acid metabolic process"/>
    <property type="evidence" value="ECO:0007669"/>
    <property type="project" value="InterPro"/>
</dbReference>
<keyword evidence="5" id="KW-0663">Pyridoxal phosphate</keyword>
<evidence type="ECO:0000256" key="3">
    <source>
        <dbReference type="ARBA" id="ARBA00022576"/>
    </source>
</evidence>
<dbReference type="SUPFAM" id="SSF53383">
    <property type="entry name" value="PLP-dependent transferases"/>
    <property type="match status" value="1"/>
</dbReference>
<evidence type="ECO:0000313" key="8">
    <source>
        <dbReference type="EMBL" id="PEN14386.1"/>
    </source>
</evidence>
<dbReference type="PANTHER" id="PTHR46383:SF1">
    <property type="entry name" value="ASPARTATE AMINOTRANSFERASE"/>
    <property type="match status" value="1"/>
</dbReference>
<proteinExistence type="inferred from homology"/>
<dbReference type="Gene3D" id="3.40.640.10">
    <property type="entry name" value="Type I PLP-dependent aspartate aminotransferase-like (Major domain)"/>
    <property type="match status" value="1"/>
</dbReference>
<evidence type="ECO:0000313" key="9">
    <source>
        <dbReference type="Proteomes" id="UP000220102"/>
    </source>
</evidence>
<dbReference type="OrthoDB" id="9802328at2"/>
<feature type="domain" description="Aminotransferase class I/classII large" evidence="7">
    <location>
        <begin position="39"/>
        <end position="397"/>
    </location>
</feature>
<dbReference type="InterPro" id="IPR015424">
    <property type="entry name" value="PyrdxlP-dep_Trfase"/>
</dbReference>
<dbReference type="EC" id="2.6.1.-" evidence="6"/>
<evidence type="ECO:0000256" key="6">
    <source>
        <dbReference type="RuleBase" id="RU000481"/>
    </source>
</evidence>
<dbReference type="FunFam" id="3.40.640.10:FF:000033">
    <property type="entry name" value="Aspartate aminotransferase"/>
    <property type="match status" value="1"/>
</dbReference>
<name>A0A2A8D0D7_9BACT</name>
<comment type="similarity">
    <text evidence="2 6">Belongs to the class-I pyridoxal-phosphate-dependent aminotransferase family.</text>
</comment>